<dbReference type="Proteomes" id="UP000598996">
    <property type="component" value="Unassembled WGS sequence"/>
</dbReference>
<dbReference type="InterPro" id="IPR003386">
    <property type="entry name" value="LACT/PDAT_acylTrfase"/>
</dbReference>
<accession>A0ABS1VEG4</accession>
<proteinExistence type="predicted"/>
<evidence type="ECO:0008006" key="3">
    <source>
        <dbReference type="Google" id="ProtNLM"/>
    </source>
</evidence>
<evidence type="ECO:0000313" key="2">
    <source>
        <dbReference type="Proteomes" id="UP000598996"/>
    </source>
</evidence>
<gene>
    <name evidence="1" type="ORF">JKJ07_01915</name>
</gene>
<name>A0ABS1VEG4_9ACTN</name>
<sequence length="464" mass="49349">MNAEPTVIRDVVVVIPGIMGSALVDAEKRPVWSLGAGSLVNAIRTLGRSVRSLELPEGVGDDHPGDGIEAVGLMPGLHVIPGLWSPVAGYAGLLNFLRGRRFHLIEADRPGRIPNLITFPYDWRLSNRYNARLLARVAGDALARWREQPGMADAKLVIVAHSMGGLVARWFLEHEQGAALTRSLITIGTPHRGSVKSLDTLANGIQPGVGPLRLRLTPMARSMPSMYQLLPTYACIRAADGGRVALGPGATAGLAGEMLADAAAFHAKLDTVTPETYVLHKVVGIRQPTLTTARLTGDRLVAALDIDGQLQAGDGTVPRLAAEPEPGRGTEVHEVAEQHGELQNSRSALDLLDGIVTREDIIWQGADPEAFGVAMPEVWAPGVPPELTVPDLGDRRLLVSVLDEQGRPVGPPHKVRPDGRAVLDPLPEGGYKAVVSSPVAGGPPAVTRSFLVWDPDPALVEPPR</sequence>
<protein>
    <recommendedName>
        <fullName evidence="3">Lecithin:cholesterol acyltransferase</fullName>
    </recommendedName>
</protein>
<dbReference type="RefSeq" id="WP_202989396.1">
    <property type="nucleotide sequence ID" value="NZ_JAENHO010000001.1"/>
</dbReference>
<dbReference type="InterPro" id="IPR029058">
    <property type="entry name" value="AB_hydrolase_fold"/>
</dbReference>
<comment type="caution">
    <text evidence="1">The sequence shown here is derived from an EMBL/GenBank/DDBJ whole genome shotgun (WGS) entry which is preliminary data.</text>
</comment>
<dbReference type="Pfam" id="PF02450">
    <property type="entry name" value="LCAT"/>
    <property type="match status" value="1"/>
</dbReference>
<reference evidence="1 2" key="1">
    <citation type="submission" date="2021-01" db="EMBL/GenBank/DDBJ databases">
        <title>Actinoplanes sp. nov. LDG1-01 isolated from lichen.</title>
        <authorList>
            <person name="Saeng-In P."/>
            <person name="Phongsopitanun W."/>
            <person name="Kanchanasin P."/>
            <person name="Yuki M."/>
            <person name="Kudo T."/>
            <person name="Ohkuma M."/>
            <person name="Tanasupawat S."/>
        </authorList>
    </citation>
    <scope>NUCLEOTIDE SEQUENCE [LARGE SCALE GENOMIC DNA]</scope>
    <source>
        <strain evidence="1 2">LDG1-01</strain>
    </source>
</reference>
<dbReference type="PANTHER" id="PTHR11440">
    <property type="entry name" value="LECITHIN-CHOLESTEROL ACYLTRANSFERASE-RELATED"/>
    <property type="match status" value="1"/>
</dbReference>
<organism evidence="1 2">
    <name type="scientific">Paractinoplanes lichenicola</name>
    <dbReference type="NCBI Taxonomy" id="2802976"/>
    <lineage>
        <taxon>Bacteria</taxon>
        <taxon>Bacillati</taxon>
        <taxon>Actinomycetota</taxon>
        <taxon>Actinomycetes</taxon>
        <taxon>Micromonosporales</taxon>
        <taxon>Micromonosporaceae</taxon>
        <taxon>Paractinoplanes</taxon>
    </lineage>
</organism>
<dbReference type="Gene3D" id="3.40.50.1820">
    <property type="entry name" value="alpha/beta hydrolase"/>
    <property type="match status" value="1"/>
</dbReference>
<evidence type="ECO:0000313" key="1">
    <source>
        <dbReference type="EMBL" id="MBL7253059.1"/>
    </source>
</evidence>
<dbReference type="EMBL" id="JAENHO010000001">
    <property type="protein sequence ID" value="MBL7253059.1"/>
    <property type="molecule type" value="Genomic_DNA"/>
</dbReference>
<dbReference type="SUPFAM" id="SSF53474">
    <property type="entry name" value="alpha/beta-Hydrolases"/>
    <property type="match status" value="1"/>
</dbReference>
<keyword evidence="2" id="KW-1185">Reference proteome</keyword>